<evidence type="ECO:0000313" key="3">
    <source>
        <dbReference type="Proteomes" id="UP000298390"/>
    </source>
</evidence>
<protein>
    <submittedName>
        <fullName evidence="2">Uncharacterized protein</fullName>
    </submittedName>
</protein>
<organism evidence="2 3">
    <name type="scientific">Rhodofomes roseus</name>
    <dbReference type="NCBI Taxonomy" id="34475"/>
    <lineage>
        <taxon>Eukaryota</taxon>
        <taxon>Fungi</taxon>
        <taxon>Dikarya</taxon>
        <taxon>Basidiomycota</taxon>
        <taxon>Agaricomycotina</taxon>
        <taxon>Agaricomycetes</taxon>
        <taxon>Polyporales</taxon>
        <taxon>Rhodofomes</taxon>
    </lineage>
</organism>
<gene>
    <name evidence="2" type="ORF">EVJ58_g4119</name>
</gene>
<dbReference type="Proteomes" id="UP000298390">
    <property type="component" value="Unassembled WGS sequence"/>
</dbReference>
<accession>A0A4Y9YJ70</accession>
<evidence type="ECO:0000313" key="2">
    <source>
        <dbReference type="EMBL" id="TFY62040.1"/>
    </source>
</evidence>
<dbReference type="EMBL" id="SEKV01000183">
    <property type="protein sequence ID" value="TFY62040.1"/>
    <property type="molecule type" value="Genomic_DNA"/>
</dbReference>
<reference evidence="2 3" key="1">
    <citation type="submission" date="2019-01" db="EMBL/GenBank/DDBJ databases">
        <title>Genome sequencing of the rare red list fungi Fomitopsis rosea.</title>
        <authorList>
            <person name="Buettner E."/>
            <person name="Kellner H."/>
        </authorList>
    </citation>
    <scope>NUCLEOTIDE SEQUENCE [LARGE SCALE GENOMIC DNA]</scope>
    <source>
        <strain evidence="2 3">DSM 105464</strain>
    </source>
</reference>
<name>A0A4Y9YJ70_9APHY</name>
<dbReference type="AlphaFoldDB" id="A0A4Y9YJ70"/>
<feature type="compositionally biased region" description="Basic and acidic residues" evidence="1">
    <location>
        <begin position="31"/>
        <end position="49"/>
    </location>
</feature>
<sequence>MVGSLGETIRRSIRCKSRERSNVLALMPEGHTFEEHREEVEDPPRAERRRETALRAYKKLAEHLKNAAHGSDEPEKKPFGFTRVNRNDITKRCLTQAHTPVDVAQLLRDEPQDADPKYVNKLLDWAEDKARDH</sequence>
<evidence type="ECO:0000256" key="1">
    <source>
        <dbReference type="SAM" id="MobiDB-lite"/>
    </source>
</evidence>
<proteinExistence type="predicted"/>
<comment type="caution">
    <text evidence="2">The sequence shown here is derived from an EMBL/GenBank/DDBJ whole genome shotgun (WGS) entry which is preliminary data.</text>
</comment>
<feature type="region of interest" description="Disordered" evidence="1">
    <location>
        <begin position="26"/>
        <end position="49"/>
    </location>
</feature>